<name>A0A1E4RJW7_9ASCO</name>
<proteinExistence type="predicted"/>
<organism evidence="3 4">
    <name type="scientific">Hyphopichia burtonii NRRL Y-1933</name>
    <dbReference type="NCBI Taxonomy" id="984485"/>
    <lineage>
        <taxon>Eukaryota</taxon>
        <taxon>Fungi</taxon>
        <taxon>Dikarya</taxon>
        <taxon>Ascomycota</taxon>
        <taxon>Saccharomycotina</taxon>
        <taxon>Pichiomycetes</taxon>
        <taxon>Debaryomycetaceae</taxon>
        <taxon>Hyphopichia</taxon>
    </lineage>
</organism>
<dbReference type="GO" id="GO:0016491">
    <property type="term" value="F:oxidoreductase activity"/>
    <property type="evidence" value="ECO:0007669"/>
    <property type="project" value="UniProtKB-KW"/>
</dbReference>
<dbReference type="PANTHER" id="PTHR43364:SF15">
    <property type="entry name" value="ARYL-ALCOHOL DEHYDROGENASE AAD16-RELATED"/>
    <property type="match status" value="1"/>
</dbReference>
<dbReference type="CDD" id="cd19079">
    <property type="entry name" value="AKR_EcYajO-like"/>
    <property type="match status" value="1"/>
</dbReference>
<evidence type="ECO:0000256" key="1">
    <source>
        <dbReference type="ARBA" id="ARBA00023002"/>
    </source>
</evidence>
<feature type="domain" description="NADP-dependent oxidoreductase" evidence="2">
    <location>
        <begin position="15"/>
        <end position="335"/>
    </location>
</feature>
<gene>
    <name evidence="3" type="ORF">HYPBUDRAFT_152463</name>
</gene>
<dbReference type="AlphaFoldDB" id="A0A1E4RJW7"/>
<reference evidence="4" key="1">
    <citation type="submission" date="2016-05" db="EMBL/GenBank/DDBJ databases">
        <title>Comparative genomics of biotechnologically important yeasts.</title>
        <authorList>
            <consortium name="DOE Joint Genome Institute"/>
            <person name="Riley R."/>
            <person name="Haridas S."/>
            <person name="Wolfe K.H."/>
            <person name="Lopes M.R."/>
            <person name="Hittinger C.T."/>
            <person name="Goker M."/>
            <person name="Salamov A."/>
            <person name="Wisecaver J."/>
            <person name="Long T.M."/>
            <person name="Aerts A.L."/>
            <person name="Barry K."/>
            <person name="Choi C."/>
            <person name="Clum A."/>
            <person name="Coughlan A.Y."/>
            <person name="Deshpande S."/>
            <person name="Douglass A.P."/>
            <person name="Hanson S.J."/>
            <person name="Klenk H.-P."/>
            <person name="Labutti K."/>
            <person name="Lapidus A."/>
            <person name="Lindquist E."/>
            <person name="Lipzen A."/>
            <person name="Meier-Kolthoff J.P."/>
            <person name="Ohm R.A."/>
            <person name="Otillar R.P."/>
            <person name="Pangilinan J."/>
            <person name="Peng Y."/>
            <person name="Rokas A."/>
            <person name="Rosa C.A."/>
            <person name="Scheuner C."/>
            <person name="Sibirny A.A."/>
            <person name="Slot J.C."/>
            <person name="Stielow J.B."/>
            <person name="Sun H."/>
            <person name="Kurtzman C.P."/>
            <person name="Blackwell M."/>
            <person name="Grigoriev I.V."/>
            <person name="Jeffries T.W."/>
        </authorList>
    </citation>
    <scope>NUCLEOTIDE SEQUENCE [LARGE SCALE GENOMIC DNA]</scope>
    <source>
        <strain evidence="4">NRRL Y-1933</strain>
    </source>
</reference>
<dbReference type="Proteomes" id="UP000095085">
    <property type="component" value="Unassembled WGS sequence"/>
</dbReference>
<dbReference type="Gene3D" id="3.20.20.100">
    <property type="entry name" value="NADP-dependent oxidoreductase domain"/>
    <property type="match status" value="1"/>
</dbReference>
<evidence type="ECO:0000259" key="2">
    <source>
        <dbReference type="Pfam" id="PF00248"/>
    </source>
</evidence>
<sequence length="344" mass="39472">MQFTTLGDSGLNVSKIIVGCMTFGLKQWADWCIEEEDQVMEILYKCYQNGLRTFDTADVYSNGVSEKLLAKFIEKYNIPRDRIVILSKLFFPVEPEILDFRDGFQENDFPPFEHINSKGLSRKHIFDAVEKSVERLGTYIDVLQIHRLDKTPKKEIMKALNDIVDKGYTRYLGASSMKAVEFAELQFIAEQNGWFKFISMQNYYNLIHREDERELIPFLQSSTLGKVTSIPWSPIARGFLARPIGGKLQDNRDKSDKTIYRMGLNSLSDADIEIINRVEKISKKLGFSMANIATAWVLAKGHCPIVGINSIERVDDTLRAFDVKLSEDDIKYLEEPYAPKKPIV</sequence>
<accession>A0A1E4RJW7</accession>
<dbReference type="Pfam" id="PF00248">
    <property type="entry name" value="Aldo_ket_red"/>
    <property type="match status" value="1"/>
</dbReference>
<dbReference type="InterPro" id="IPR050523">
    <property type="entry name" value="AKR_Detox_Biosynth"/>
</dbReference>
<evidence type="ECO:0000313" key="4">
    <source>
        <dbReference type="Proteomes" id="UP000095085"/>
    </source>
</evidence>
<dbReference type="OrthoDB" id="48988at2759"/>
<dbReference type="RefSeq" id="XP_020076641.1">
    <property type="nucleotide sequence ID" value="XM_020221030.1"/>
</dbReference>
<evidence type="ECO:0000313" key="3">
    <source>
        <dbReference type="EMBL" id="ODV67574.1"/>
    </source>
</evidence>
<keyword evidence="4" id="KW-1185">Reference proteome</keyword>
<dbReference type="STRING" id="984485.A0A1E4RJW7"/>
<dbReference type="PANTHER" id="PTHR43364">
    <property type="entry name" value="NADH-SPECIFIC METHYLGLYOXAL REDUCTASE-RELATED"/>
    <property type="match status" value="1"/>
</dbReference>
<dbReference type="GO" id="GO:0005829">
    <property type="term" value="C:cytosol"/>
    <property type="evidence" value="ECO:0007669"/>
    <property type="project" value="UniProtKB-ARBA"/>
</dbReference>
<dbReference type="SUPFAM" id="SSF51430">
    <property type="entry name" value="NAD(P)-linked oxidoreductase"/>
    <property type="match status" value="1"/>
</dbReference>
<protein>
    <submittedName>
        <fullName evidence="3">Aldo/keto reductase</fullName>
    </submittedName>
</protein>
<dbReference type="EMBL" id="KV454540">
    <property type="protein sequence ID" value="ODV67574.1"/>
    <property type="molecule type" value="Genomic_DNA"/>
</dbReference>
<dbReference type="GeneID" id="30995580"/>
<dbReference type="InterPro" id="IPR023210">
    <property type="entry name" value="NADP_OxRdtase_dom"/>
</dbReference>
<dbReference type="InterPro" id="IPR036812">
    <property type="entry name" value="NAD(P)_OxRdtase_dom_sf"/>
</dbReference>
<dbReference type="FunFam" id="3.20.20.100:FF:000004">
    <property type="entry name" value="Oxidoreductase, aldo/keto reductase"/>
    <property type="match status" value="1"/>
</dbReference>
<keyword evidence="1" id="KW-0560">Oxidoreductase</keyword>